<feature type="domain" description="Ubiquitin-like protease family profile" evidence="4">
    <location>
        <begin position="1"/>
        <end position="93"/>
    </location>
</feature>
<dbReference type="Proteomes" id="UP000233837">
    <property type="component" value="Unassembled WGS sequence"/>
</dbReference>
<dbReference type="AlphaFoldDB" id="A0A2I0V7K0"/>
<reference evidence="5 6" key="2">
    <citation type="journal article" date="2017" name="Nature">
        <title>The Apostasia genome and the evolution of orchids.</title>
        <authorList>
            <person name="Zhang G.Q."/>
            <person name="Liu K.W."/>
            <person name="Li Z."/>
            <person name="Lohaus R."/>
            <person name="Hsiao Y.Y."/>
            <person name="Niu S.C."/>
            <person name="Wang J.Y."/>
            <person name="Lin Y.C."/>
            <person name="Xu Q."/>
            <person name="Chen L.J."/>
            <person name="Yoshida K."/>
            <person name="Fujiwara S."/>
            <person name="Wang Z.W."/>
            <person name="Zhang Y.Q."/>
            <person name="Mitsuda N."/>
            <person name="Wang M."/>
            <person name="Liu G.H."/>
            <person name="Pecoraro L."/>
            <person name="Huang H.X."/>
            <person name="Xiao X.J."/>
            <person name="Lin M."/>
            <person name="Wu X.Y."/>
            <person name="Wu W.L."/>
            <person name="Chen Y.Y."/>
            <person name="Chang S.B."/>
            <person name="Sakamoto S."/>
            <person name="Ohme-Takagi M."/>
            <person name="Yagi M."/>
            <person name="Zeng S.J."/>
            <person name="Shen C.Y."/>
            <person name="Yeh C.M."/>
            <person name="Luo Y.B."/>
            <person name="Tsai W.C."/>
            <person name="Van de Peer Y."/>
            <person name="Liu Z.J."/>
        </authorList>
    </citation>
    <scope>NUCLEOTIDE SEQUENCE [LARGE SCALE GENOMIC DNA]</scope>
    <source>
        <tissue evidence="5">The whole plant</tissue>
    </source>
</reference>
<comment type="similarity">
    <text evidence="1">Belongs to the peptidase C48 family.</text>
</comment>
<evidence type="ECO:0000256" key="2">
    <source>
        <dbReference type="ARBA" id="ARBA00022670"/>
    </source>
</evidence>
<dbReference type="PROSITE" id="PS50600">
    <property type="entry name" value="ULP_PROTEASE"/>
    <property type="match status" value="1"/>
</dbReference>
<evidence type="ECO:0000313" key="5">
    <source>
        <dbReference type="EMBL" id="PKU59384.1"/>
    </source>
</evidence>
<evidence type="ECO:0000256" key="1">
    <source>
        <dbReference type="ARBA" id="ARBA00005234"/>
    </source>
</evidence>
<dbReference type="Gene3D" id="3.40.395.10">
    <property type="entry name" value="Adenoviral Proteinase, Chain A"/>
    <property type="match status" value="1"/>
</dbReference>
<dbReference type="InterPro" id="IPR038765">
    <property type="entry name" value="Papain-like_cys_pep_sf"/>
</dbReference>
<reference evidence="5 6" key="1">
    <citation type="journal article" date="2016" name="Sci. Rep.">
        <title>The Dendrobium catenatum Lindl. genome sequence provides insights into polysaccharide synthase, floral development and adaptive evolution.</title>
        <authorList>
            <person name="Zhang G.Q."/>
            <person name="Xu Q."/>
            <person name="Bian C."/>
            <person name="Tsai W.C."/>
            <person name="Yeh C.M."/>
            <person name="Liu K.W."/>
            <person name="Yoshida K."/>
            <person name="Zhang L.S."/>
            <person name="Chang S.B."/>
            <person name="Chen F."/>
            <person name="Shi Y."/>
            <person name="Su Y.Y."/>
            <person name="Zhang Y.Q."/>
            <person name="Chen L.J."/>
            <person name="Yin Y."/>
            <person name="Lin M."/>
            <person name="Huang H."/>
            <person name="Deng H."/>
            <person name="Wang Z.W."/>
            <person name="Zhu S.L."/>
            <person name="Zhao X."/>
            <person name="Deng C."/>
            <person name="Niu S.C."/>
            <person name="Huang J."/>
            <person name="Wang M."/>
            <person name="Liu G.H."/>
            <person name="Yang H.J."/>
            <person name="Xiao X.J."/>
            <person name="Hsiao Y.Y."/>
            <person name="Wu W.L."/>
            <person name="Chen Y.Y."/>
            <person name="Mitsuda N."/>
            <person name="Ohme-Takagi M."/>
            <person name="Luo Y.B."/>
            <person name="Van de Peer Y."/>
            <person name="Liu Z.J."/>
        </authorList>
    </citation>
    <scope>NUCLEOTIDE SEQUENCE [LARGE SCALE GENOMIC DNA]</scope>
    <source>
        <tissue evidence="5">The whole plant</tissue>
    </source>
</reference>
<keyword evidence="6" id="KW-1185">Reference proteome</keyword>
<sequence length="128" mass="14904">MSANLIIVPIINEKYWTLLVGNLSKKRWEFFDSLPKATHKAIFSDVISHLYVDSKNAWHDDIRNWPIETIKNVSTQNNNVDCGMFICKYMEAVIQLEPVQWELLKDWQSSIALFRAELAYGILCTNIQ</sequence>
<gene>
    <name evidence="5" type="primary">ULP1A</name>
    <name evidence="5" type="ORF">MA16_Dca028373</name>
</gene>
<dbReference type="SUPFAM" id="SSF54001">
    <property type="entry name" value="Cysteine proteinases"/>
    <property type="match status" value="1"/>
</dbReference>
<dbReference type="EMBL" id="KZ505483">
    <property type="protein sequence ID" value="PKU59384.1"/>
    <property type="molecule type" value="Genomic_DNA"/>
</dbReference>
<dbReference type="GO" id="GO:0008234">
    <property type="term" value="F:cysteine-type peptidase activity"/>
    <property type="evidence" value="ECO:0007669"/>
    <property type="project" value="InterPro"/>
</dbReference>
<protein>
    <submittedName>
        <fullName evidence="5">Ubiquitin-like-specific protease 1A</fullName>
    </submittedName>
</protein>
<dbReference type="STRING" id="906689.A0A2I0V7K0"/>
<organism evidence="5 6">
    <name type="scientific">Dendrobium catenatum</name>
    <dbReference type="NCBI Taxonomy" id="906689"/>
    <lineage>
        <taxon>Eukaryota</taxon>
        <taxon>Viridiplantae</taxon>
        <taxon>Streptophyta</taxon>
        <taxon>Embryophyta</taxon>
        <taxon>Tracheophyta</taxon>
        <taxon>Spermatophyta</taxon>
        <taxon>Magnoliopsida</taxon>
        <taxon>Liliopsida</taxon>
        <taxon>Asparagales</taxon>
        <taxon>Orchidaceae</taxon>
        <taxon>Epidendroideae</taxon>
        <taxon>Malaxideae</taxon>
        <taxon>Dendrobiinae</taxon>
        <taxon>Dendrobium</taxon>
    </lineage>
</organism>
<proteinExistence type="inferred from homology"/>
<evidence type="ECO:0000256" key="3">
    <source>
        <dbReference type="ARBA" id="ARBA00022801"/>
    </source>
</evidence>
<name>A0A2I0V7K0_9ASPA</name>
<dbReference type="Pfam" id="PF02902">
    <property type="entry name" value="Peptidase_C48"/>
    <property type="match status" value="1"/>
</dbReference>
<keyword evidence="2 5" id="KW-0645">Protease</keyword>
<dbReference type="GO" id="GO:0006508">
    <property type="term" value="P:proteolysis"/>
    <property type="evidence" value="ECO:0007669"/>
    <property type="project" value="UniProtKB-KW"/>
</dbReference>
<dbReference type="InterPro" id="IPR003653">
    <property type="entry name" value="Peptidase_C48_C"/>
</dbReference>
<keyword evidence="3" id="KW-0378">Hydrolase</keyword>
<accession>A0A2I0V7K0</accession>
<evidence type="ECO:0000259" key="4">
    <source>
        <dbReference type="PROSITE" id="PS50600"/>
    </source>
</evidence>
<evidence type="ECO:0000313" key="6">
    <source>
        <dbReference type="Proteomes" id="UP000233837"/>
    </source>
</evidence>